<feature type="region of interest" description="Disordered" evidence="2">
    <location>
        <begin position="348"/>
        <end position="374"/>
    </location>
</feature>
<evidence type="ECO:0000256" key="2">
    <source>
        <dbReference type="SAM" id="MobiDB-lite"/>
    </source>
</evidence>
<dbReference type="FunFam" id="3.30.565.10:FF:000017">
    <property type="entry name" value="PMS1 homolog 1, mismatch repair system component"/>
    <property type="match status" value="1"/>
</dbReference>
<gene>
    <name evidence="3" type="ORF">BN1708_000463</name>
</gene>
<dbReference type="AlphaFoldDB" id="A0A0G4LCU1"/>
<name>A0A0G4LCU1_VERLO</name>
<dbReference type="SUPFAM" id="SSF55874">
    <property type="entry name" value="ATPase domain of HSP90 chaperone/DNA topoisomerase II/histidine kinase"/>
    <property type="match status" value="1"/>
</dbReference>
<organism evidence="3 4">
    <name type="scientific">Verticillium longisporum</name>
    <name type="common">Verticillium dahliae var. longisporum</name>
    <dbReference type="NCBI Taxonomy" id="100787"/>
    <lineage>
        <taxon>Eukaryota</taxon>
        <taxon>Fungi</taxon>
        <taxon>Dikarya</taxon>
        <taxon>Ascomycota</taxon>
        <taxon>Pezizomycotina</taxon>
        <taxon>Sordariomycetes</taxon>
        <taxon>Hypocreomycetidae</taxon>
        <taxon>Glomerellales</taxon>
        <taxon>Plectosphaerellaceae</taxon>
        <taxon>Verticillium</taxon>
    </lineage>
</organism>
<dbReference type="GO" id="GO:0016887">
    <property type="term" value="F:ATP hydrolysis activity"/>
    <property type="evidence" value="ECO:0007669"/>
    <property type="project" value="InterPro"/>
</dbReference>
<accession>A0A0G4LCU1</accession>
<evidence type="ECO:0008006" key="5">
    <source>
        <dbReference type="Google" id="ProtNLM"/>
    </source>
</evidence>
<protein>
    <recommendedName>
        <fullName evidence="5">DNA mismatch repair protein S5 domain-containing protein</fullName>
    </recommendedName>
</protein>
<dbReference type="EMBL" id="CVQH01011112">
    <property type="protein sequence ID" value="CRK19801.1"/>
    <property type="molecule type" value="Genomic_DNA"/>
</dbReference>
<dbReference type="GO" id="GO:0006298">
    <property type="term" value="P:mismatch repair"/>
    <property type="evidence" value="ECO:0007669"/>
    <property type="project" value="InterPro"/>
</dbReference>
<evidence type="ECO:0000256" key="1">
    <source>
        <dbReference type="ARBA" id="ARBA00006082"/>
    </source>
</evidence>
<dbReference type="PANTHER" id="PTHR10073">
    <property type="entry name" value="DNA MISMATCH REPAIR PROTEIN MLH, PMS, MUTL"/>
    <property type="match status" value="1"/>
</dbReference>
<evidence type="ECO:0000313" key="3">
    <source>
        <dbReference type="EMBL" id="CRK19801.1"/>
    </source>
</evidence>
<comment type="similarity">
    <text evidence="1">Belongs to the DNA mismatch repair MutL/HexB family.</text>
</comment>
<keyword evidence="4" id="KW-1185">Reference proteome</keyword>
<sequence>MSITRLPDAATRQLCATLVLVSPSSAVKELLDNALDAGATAVEVLISANTLGRIQVRDNGHGIAPEDIKCVGRPGHTSKLRTFEELRFKGGQTLGFRGNALSSAACVSQVIITTRTAQDKVASSFILGSSSAESAVPKTVSAPVGTTVELNNLYSDFPVRRKVFFKEAPKSIASIKTLLQAYALARPETKLTFKVLGDEKSAWSYAPRERPNPREAALQMFGVSLANQYVERTISTELLDSTASTTVPPNKGENNESGLDSITIRALVPKLDADHANIAGKGAYVSVDSRPMGRDRGIFKKPVSHAPQVPAHGQSQGSVYDFQSNPARTSTMSGAISGWDQTTMKALQGKTPSPPLPKTSTLRKVEDDDDDDEGWEAMKAKREKKRSMWRSKKSIGSELGAFIS</sequence>
<dbReference type="PANTHER" id="PTHR10073:SF41">
    <property type="entry name" value="MISMATCH REPAIR PROTEIN, PUTATIVE (AFU_ORTHOLOGUE AFUA_8G05820)-RELATED"/>
    <property type="match status" value="1"/>
</dbReference>
<dbReference type="GO" id="GO:0140664">
    <property type="term" value="F:ATP-dependent DNA damage sensor activity"/>
    <property type="evidence" value="ECO:0007669"/>
    <property type="project" value="InterPro"/>
</dbReference>
<dbReference type="STRING" id="100787.A0A0G4LCU1"/>
<dbReference type="InterPro" id="IPR036890">
    <property type="entry name" value="HATPase_C_sf"/>
</dbReference>
<dbReference type="Gene3D" id="3.30.565.10">
    <property type="entry name" value="Histidine kinase-like ATPase, C-terminal domain"/>
    <property type="match status" value="1"/>
</dbReference>
<dbReference type="Pfam" id="PF13589">
    <property type="entry name" value="HATPase_c_3"/>
    <property type="match status" value="1"/>
</dbReference>
<evidence type="ECO:0000313" key="4">
    <source>
        <dbReference type="Proteomes" id="UP000044602"/>
    </source>
</evidence>
<dbReference type="GO" id="GO:0032389">
    <property type="term" value="C:MutLalpha complex"/>
    <property type="evidence" value="ECO:0007669"/>
    <property type="project" value="TreeGrafter"/>
</dbReference>
<dbReference type="Proteomes" id="UP000044602">
    <property type="component" value="Unassembled WGS sequence"/>
</dbReference>
<dbReference type="InterPro" id="IPR038973">
    <property type="entry name" value="MutL/Mlh/Pms-like"/>
</dbReference>
<proteinExistence type="inferred from homology"/>
<reference evidence="3 4" key="1">
    <citation type="submission" date="2015-05" db="EMBL/GenBank/DDBJ databases">
        <authorList>
            <person name="Wang D.B."/>
            <person name="Wang M."/>
        </authorList>
    </citation>
    <scope>NUCLEOTIDE SEQUENCE [LARGE SCALE GENOMIC DNA]</scope>
    <source>
        <strain evidence="3">VL1</strain>
    </source>
</reference>